<keyword evidence="2" id="KW-1185">Reference proteome</keyword>
<evidence type="ECO:0000313" key="1">
    <source>
        <dbReference type="EMBL" id="SDR62849.1"/>
    </source>
</evidence>
<dbReference type="Proteomes" id="UP000199365">
    <property type="component" value="Unassembled WGS sequence"/>
</dbReference>
<reference evidence="2" key="1">
    <citation type="submission" date="2016-10" db="EMBL/GenBank/DDBJ databases">
        <authorList>
            <person name="Varghese N."/>
            <person name="Submissions S."/>
        </authorList>
    </citation>
    <scope>NUCLEOTIDE SEQUENCE [LARGE SCALE GENOMIC DNA]</scope>
    <source>
        <strain evidence="2">DUS833</strain>
    </source>
</reference>
<dbReference type="AlphaFoldDB" id="A0A1H1KM87"/>
<organism evidence="1 2">
    <name type="scientific">Paraburkholderia tuberum</name>
    <dbReference type="NCBI Taxonomy" id="157910"/>
    <lineage>
        <taxon>Bacteria</taxon>
        <taxon>Pseudomonadati</taxon>
        <taxon>Pseudomonadota</taxon>
        <taxon>Betaproteobacteria</taxon>
        <taxon>Burkholderiales</taxon>
        <taxon>Burkholderiaceae</taxon>
        <taxon>Paraburkholderia</taxon>
    </lineage>
</organism>
<proteinExistence type="predicted"/>
<dbReference type="STRING" id="157910.SAMN05445850_8468"/>
<accession>A0A1H1KM87</accession>
<name>A0A1H1KM87_9BURK</name>
<dbReference type="NCBIfam" id="TIGR03742">
    <property type="entry name" value="PRTRC_F"/>
    <property type="match status" value="1"/>
</dbReference>
<gene>
    <name evidence="1" type="ORF">SAMN05445850_8468</name>
</gene>
<evidence type="ECO:0000313" key="2">
    <source>
        <dbReference type="Proteomes" id="UP000199365"/>
    </source>
</evidence>
<protein>
    <submittedName>
        <fullName evidence="1">PRTRC system protein F</fullName>
    </submittedName>
</protein>
<dbReference type="RefSeq" id="WP_090812818.1">
    <property type="nucleotide sequence ID" value="NZ_FNKX01000005.1"/>
</dbReference>
<dbReference type="EMBL" id="FNKX01000005">
    <property type="protein sequence ID" value="SDR62849.1"/>
    <property type="molecule type" value="Genomic_DNA"/>
</dbReference>
<dbReference type="Pfam" id="PF14456">
    <property type="entry name" value="alpha-hel2"/>
    <property type="match status" value="1"/>
</dbReference>
<sequence length="381" mass="42763">MLFDPSFTDRAVDGGAGASWQPPVAAVARHRSADCVLTLPDVAEDVPMRASLKWREDTSVDAVVLEQFRHGPLLAADVEAPVSPVDAFQQAFFAWARRQLPAPLRHMSFGLDLCDTNAVTDAIQHQYDHDEFKPRTPLHLGVKCSDEWVHQVGDLAEPLRRAHPLLLHTIFETVDRVSGKTVLIRTPGWFLCEASCMHWEGDESATDEDVREWLQEMNGDDADVINRYLPSVLRPLLCPDEIRVPAKVEGRRSRSSTLSDNELRELRKASPAMVARVCVELLALKHLLRKAGKSGCLSDGYDAQPIYSGCTLLLAHNERTGELLDDHMENAFQAGEATEYSRFITFSNTRQGIREQYTQWSLGLRMLHHLDRLLALVVDPN</sequence>
<dbReference type="InterPro" id="IPR022283">
    <property type="entry name" value="PRTRC_protein-F"/>
</dbReference>